<dbReference type="EMBL" id="BK032729">
    <property type="protein sequence ID" value="DAF57151.1"/>
    <property type="molecule type" value="Genomic_DNA"/>
</dbReference>
<organism evidence="1">
    <name type="scientific">Siphoviridae sp. ctnR15</name>
    <dbReference type="NCBI Taxonomy" id="2827938"/>
    <lineage>
        <taxon>Viruses</taxon>
        <taxon>Duplodnaviria</taxon>
        <taxon>Heunggongvirae</taxon>
        <taxon>Uroviricota</taxon>
        <taxon>Caudoviricetes</taxon>
    </lineage>
</organism>
<protein>
    <submittedName>
        <fullName evidence="1">Uncharacterized protein</fullName>
    </submittedName>
</protein>
<proteinExistence type="predicted"/>
<name>A0A8S5T2F5_9CAUD</name>
<evidence type="ECO:0000313" key="1">
    <source>
        <dbReference type="EMBL" id="DAF57151.1"/>
    </source>
</evidence>
<accession>A0A8S5T2F5</accession>
<sequence>MTDEASTMVVVARAALEGALRAALPHVARRIPEDAPDNGAGLMRLAVVQDCVMVLASAIDRKRALAVRFTVLDGDSYSDGVKSMWLRRSAVEALATFLAGSPVERVSLLLDEREGITVQETGVLYGPQMARVAPAAEPMDEDRVDAARLLLDGAHGVLYQDAAVEMDPAVVRTFAASAAAWQIPLRVRVGDGYGRSSFIWGTDACLGWSAGSVLLQAPVTGELLYDGPSIPYLEEALLPPVLVGSAGLPAGLRVYEGGEDS</sequence>
<reference evidence="1" key="1">
    <citation type="journal article" date="2021" name="Proc. Natl. Acad. Sci. U.S.A.">
        <title>A Catalog of Tens of Thousands of Viruses from Human Metagenomes Reveals Hidden Associations with Chronic Diseases.</title>
        <authorList>
            <person name="Tisza M.J."/>
            <person name="Buck C.B."/>
        </authorList>
    </citation>
    <scope>NUCLEOTIDE SEQUENCE</scope>
    <source>
        <strain evidence="1">CtnR15</strain>
    </source>
</reference>